<comment type="caution">
    <text evidence="3">The sequence shown here is derived from an EMBL/GenBank/DDBJ whole genome shotgun (WGS) entry which is preliminary data.</text>
</comment>
<feature type="compositionally biased region" description="Polar residues" evidence="1">
    <location>
        <begin position="135"/>
        <end position="150"/>
    </location>
</feature>
<name>A0A5B7DAU5_PORTR</name>
<keyword evidence="4" id="KW-1185">Reference proteome</keyword>
<accession>A0A5B7DAU5</accession>
<dbReference type="EMBL" id="VSRR010000683">
    <property type="protein sequence ID" value="MPC18478.1"/>
    <property type="molecule type" value="Genomic_DNA"/>
</dbReference>
<keyword evidence="2" id="KW-0472">Membrane</keyword>
<proteinExistence type="predicted"/>
<gene>
    <name evidence="3" type="ORF">E2C01_011364</name>
</gene>
<evidence type="ECO:0000313" key="4">
    <source>
        <dbReference type="Proteomes" id="UP000324222"/>
    </source>
</evidence>
<evidence type="ECO:0000313" key="3">
    <source>
        <dbReference type="EMBL" id="MPC18478.1"/>
    </source>
</evidence>
<dbReference type="AlphaFoldDB" id="A0A5B7DAU5"/>
<feature type="transmembrane region" description="Helical" evidence="2">
    <location>
        <begin position="21"/>
        <end position="47"/>
    </location>
</feature>
<dbReference type="Proteomes" id="UP000324222">
    <property type="component" value="Unassembled WGS sequence"/>
</dbReference>
<evidence type="ECO:0000256" key="2">
    <source>
        <dbReference type="SAM" id="Phobius"/>
    </source>
</evidence>
<keyword evidence="2" id="KW-0812">Transmembrane</keyword>
<evidence type="ECO:0000256" key="1">
    <source>
        <dbReference type="SAM" id="MobiDB-lite"/>
    </source>
</evidence>
<organism evidence="3 4">
    <name type="scientific">Portunus trituberculatus</name>
    <name type="common">Swimming crab</name>
    <name type="synonym">Neptunus trituberculatus</name>
    <dbReference type="NCBI Taxonomy" id="210409"/>
    <lineage>
        <taxon>Eukaryota</taxon>
        <taxon>Metazoa</taxon>
        <taxon>Ecdysozoa</taxon>
        <taxon>Arthropoda</taxon>
        <taxon>Crustacea</taxon>
        <taxon>Multicrustacea</taxon>
        <taxon>Malacostraca</taxon>
        <taxon>Eumalacostraca</taxon>
        <taxon>Eucarida</taxon>
        <taxon>Decapoda</taxon>
        <taxon>Pleocyemata</taxon>
        <taxon>Brachyura</taxon>
        <taxon>Eubrachyura</taxon>
        <taxon>Portunoidea</taxon>
        <taxon>Portunidae</taxon>
        <taxon>Portuninae</taxon>
        <taxon>Portunus</taxon>
    </lineage>
</organism>
<reference evidence="3 4" key="1">
    <citation type="submission" date="2019-05" db="EMBL/GenBank/DDBJ databases">
        <title>Another draft genome of Portunus trituberculatus and its Hox gene families provides insights of decapod evolution.</title>
        <authorList>
            <person name="Jeong J.-H."/>
            <person name="Song I."/>
            <person name="Kim S."/>
            <person name="Choi T."/>
            <person name="Kim D."/>
            <person name="Ryu S."/>
            <person name="Kim W."/>
        </authorList>
    </citation>
    <scope>NUCLEOTIDE SEQUENCE [LARGE SCALE GENOMIC DNA]</scope>
    <source>
        <tissue evidence="3">Muscle</tissue>
    </source>
</reference>
<feature type="region of interest" description="Disordered" evidence="1">
    <location>
        <begin position="117"/>
        <end position="163"/>
    </location>
</feature>
<protein>
    <submittedName>
        <fullName evidence="3">Uncharacterized protein</fullName>
    </submittedName>
</protein>
<sequence>MIAAFTYSGAKWRCDERRYGSMVVMVVVVVVVVVVTVVVVVVVVTVLNTFLSPSPFLFPPVTPTLAISSVSSSLDPSPAPRSRPPIVTATPRCHALFDLLHNTFRVRLLREAMFSRRKQGQVSNSHPRHRLPAITPSSPATASRTPNTGHTGHPRQPRTLFRL</sequence>
<keyword evidence="2" id="KW-1133">Transmembrane helix</keyword>